<reference evidence="1 2" key="1">
    <citation type="submission" date="2018-07" db="EMBL/GenBank/DDBJ databases">
        <title>Genome assembly of strain KB82.</title>
        <authorList>
            <person name="Kukolya J."/>
            <person name="Horvath B."/>
            <person name="Nagy I."/>
            <person name="Toth A."/>
        </authorList>
    </citation>
    <scope>NUCLEOTIDE SEQUENCE [LARGE SCALE GENOMIC DNA]</scope>
    <source>
        <strain evidence="1 2">Kb82</strain>
    </source>
</reference>
<accession>A0ABR9TM39</accession>
<organism evidence="1 2">
    <name type="scientific">Flavobacterium hungaricum</name>
    <dbReference type="NCBI Taxonomy" id="2082725"/>
    <lineage>
        <taxon>Bacteria</taxon>
        <taxon>Pseudomonadati</taxon>
        <taxon>Bacteroidota</taxon>
        <taxon>Flavobacteriia</taxon>
        <taxon>Flavobacteriales</taxon>
        <taxon>Flavobacteriaceae</taxon>
        <taxon>Flavobacterium</taxon>
    </lineage>
</organism>
<sequence>MYGDKETEIKRSEQEKTGMSESLKFVKALEEKYKFRMNAGTDAFLKGNPEAVKLFSEKPLKSGAVQYYQAGLKSDNPFPRGPYAARIDQENNVIYYAVIINAAKKEFKDLDQEFKAILDSVQQGVSPDYFTLEENNTKLVVSVPLADEIIQFDYLIAKMWKAILITFKSELSNQ</sequence>
<evidence type="ECO:0000313" key="1">
    <source>
        <dbReference type="EMBL" id="MBE8726435.1"/>
    </source>
</evidence>
<protein>
    <submittedName>
        <fullName evidence="1">Uncharacterized protein</fullName>
    </submittedName>
</protein>
<keyword evidence="2" id="KW-1185">Reference proteome</keyword>
<dbReference type="RefSeq" id="WP_194139612.1">
    <property type="nucleotide sequence ID" value="NZ_PRDM01000003.1"/>
</dbReference>
<name>A0ABR9TM39_9FLAO</name>
<evidence type="ECO:0000313" key="2">
    <source>
        <dbReference type="Proteomes" id="UP000640614"/>
    </source>
</evidence>
<gene>
    <name evidence="1" type="ORF">C4F50_16030</name>
</gene>
<dbReference type="Proteomes" id="UP000640614">
    <property type="component" value="Unassembled WGS sequence"/>
</dbReference>
<proteinExistence type="predicted"/>
<comment type="caution">
    <text evidence="1">The sequence shown here is derived from an EMBL/GenBank/DDBJ whole genome shotgun (WGS) entry which is preliminary data.</text>
</comment>
<dbReference type="EMBL" id="PRDM01000003">
    <property type="protein sequence ID" value="MBE8726435.1"/>
    <property type="molecule type" value="Genomic_DNA"/>
</dbReference>